<dbReference type="SUPFAM" id="SSF51126">
    <property type="entry name" value="Pectin lyase-like"/>
    <property type="match status" value="1"/>
</dbReference>
<dbReference type="EMBL" id="CAEZTC010000019">
    <property type="protein sequence ID" value="CAB4552247.1"/>
    <property type="molecule type" value="Genomic_DNA"/>
</dbReference>
<sequence>MWTHSWGLQYSDNEILASKEIPECMNRLAVLITTCMAAMLLASCGSGSSESRTLLVPESYPTIQDAIDKAKPGDLVLISPGVYRESVKVNQEQIVIRGTDRNDVVLDGGDELINGFEISADSVAIENLTVKSYRQNGIVFSGALREMEGEYGIYGSESNTLDGYRVSYVTSYNNGLYGIYAFASKNGLIEHSYASGHPDSGLYVGQCRPCNVVIRASVAENNAIGYYGTNASDNVWVVESVFRGNRLGITPNSQDAEMLSPQKGATVAANLVVDNDNPDAPVIPEGFFGGGIVVGGGLSNLVTKNVVLGHSWAGIAIMSISDVLPSDNQITDNESLDNGTDLVFIGAPKDVLGNCFKGNNFSTASPQTIEQLLPCASASQLAETVQYNPLLAPPGPDYRKILAPPRQQPMPNALNAPVQIPRGEPVYPTLSALVVPANG</sequence>
<accession>A0A6J6CLN6</accession>
<proteinExistence type="predicted"/>
<protein>
    <submittedName>
        <fullName evidence="2">Unannotated protein</fullName>
    </submittedName>
</protein>
<evidence type="ECO:0000259" key="1">
    <source>
        <dbReference type="Pfam" id="PF13229"/>
    </source>
</evidence>
<dbReference type="InterPro" id="IPR011050">
    <property type="entry name" value="Pectin_lyase_fold/virulence"/>
</dbReference>
<dbReference type="SMART" id="SM00710">
    <property type="entry name" value="PbH1"/>
    <property type="match status" value="7"/>
</dbReference>
<dbReference type="AlphaFoldDB" id="A0A6J6CLN6"/>
<evidence type="ECO:0000313" key="3">
    <source>
        <dbReference type="EMBL" id="CAB4648641.1"/>
    </source>
</evidence>
<dbReference type="InterPro" id="IPR039448">
    <property type="entry name" value="Beta_helix"/>
</dbReference>
<organism evidence="2">
    <name type="scientific">freshwater metagenome</name>
    <dbReference type="NCBI Taxonomy" id="449393"/>
    <lineage>
        <taxon>unclassified sequences</taxon>
        <taxon>metagenomes</taxon>
        <taxon>ecological metagenomes</taxon>
    </lineage>
</organism>
<dbReference type="EMBL" id="CAEZWE010000018">
    <property type="protein sequence ID" value="CAB4648641.1"/>
    <property type="molecule type" value="Genomic_DNA"/>
</dbReference>
<name>A0A6J6CLN6_9ZZZZ</name>
<dbReference type="Gene3D" id="2.160.20.10">
    <property type="entry name" value="Single-stranded right-handed beta-helix, Pectin lyase-like"/>
    <property type="match status" value="1"/>
</dbReference>
<dbReference type="InterPro" id="IPR006626">
    <property type="entry name" value="PbH1"/>
</dbReference>
<evidence type="ECO:0000313" key="2">
    <source>
        <dbReference type="EMBL" id="CAB4552247.1"/>
    </source>
</evidence>
<dbReference type="InterPro" id="IPR012334">
    <property type="entry name" value="Pectin_lyas_fold"/>
</dbReference>
<feature type="domain" description="Right handed beta helix" evidence="1">
    <location>
        <begin position="115"/>
        <end position="251"/>
    </location>
</feature>
<reference evidence="2" key="1">
    <citation type="submission" date="2020-05" db="EMBL/GenBank/DDBJ databases">
        <authorList>
            <person name="Chiriac C."/>
            <person name="Salcher M."/>
            <person name="Ghai R."/>
            <person name="Kavagutti S V."/>
        </authorList>
    </citation>
    <scope>NUCLEOTIDE SEQUENCE</scope>
</reference>
<dbReference type="Pfam" id="PF13229">
    <property type="entry name" value="Beta_helix"/>
    <property type="match status" value="1"/>
</dbReference>
<gene>
    <name evidence="2" type="ORF">UFOPK1572_00257</name>
    <name evidence="3" type="ORF">UFOPK2169_00612</name>
</gene>